<dbReference type="STRING" id="882086.SacxiDRAFT_3817"/>
<dbReference type="InterPro" id="IPR013324">
    <property type="entry name" value="RNA_pol_sigma_r3/r4-like"/>
</dbReference>
<evidence type="ECO:0000313" key="8">
    <source>
        <dbReference type="EMBL" id="EID56009.1"/>
    </source>
</evidence>
<name>I0V7A6_9PSEU</name>
<sequence length="297" mass="32334">MTTQKALAEEFEGNRQRLLAMATRVLGSSSDAQDVVQEAWLRLVRQEPGSIENLAGWLTTAVGRLCIDVLRSRTAKGEVSYEEQFQAPVVLLDDDPEDLAVQADRVGLALLVVLRSLRPDERLAFVLHDMFAVPFTEIAAVIEKSPDAAKMMASRARRKVQGAASPAHTHREKGRVVDAFLAAARHGDFDALLEILDPDLTWELHGQNRMVSRGRKDLLRALTHGPTSDVIARRVVVNGQPGILAWSPEGTPVALMACTVNDGRVTKIASLTDRSRLDRIDLPAPVASDGMVAGPDA</sequence>
<feature type="domain" description="RNA polymerase sigma factor 70 region 4 type 2" evidence="7">
    <location>
        <begin position="109"/>
        <end position="159"/>
    </location>
</feature>
<dbReference type="GO" id="GO:0016987">
    <property type="term" value="F:sigma factor activity"/>
    <property type="evidence" value="ECO:0007669"/>
    <property type="project" value="UniProtKB-KW"/>
</dbReference>
<dbReference type="OrthoDB" id="3211555at2"/>
<comment type="similarity">
    <text evidence="1">Belongs to the sigma-70 factor family. ECF subfamily.</text>
</comment>
<dbReference type="Gene3D" id="1.10.1740.10">
    <property type="match status" value="1"/>
</dbReference>
<dbReference type="SUPFAM" id="SSF88946">
    <property type="entry name" value="Sigma2 domain of RNA polymerase sigma factors"/>
    <property type="match status" value="1"/>
</dbReference>
<evidence type="ECO:0000256" key="5">
    <source>
        <dbReference type="ARBA" id="ARBA00023163"/>
    </source>
</evidence>
<dbReference type="SUPFAM" id="SSF88659">
    <property type="entry name" value="Sigma3 and sigma4 domains of RNA polymerase sigma factors"/>
    <property type="match status" value="1"/>
</dbReference>
<keyword evidence="3" id="KW-0805">Transcription regulation</keyword>
<evidence type="ECO:0000259" key="6">
    <source>
        <dbReference type="Pfam" id="PF04542"/>
    </source>
</evidence>
<evidence type="ECO:0000256" key="4">
    <source>
        <dbReference type="ARBA" id="ARBA00023082"/>
    </source>
</evidence>
<protein>
    <submittedName>
        <fullName evidence="8">RNA polymerase sigma factor, sigma-70 family</fullName>
    </submittedName>
</protein>
<dbReference type="InterPro" id="IPR052704">
    <property type="entry name" value="ECF_Sigma-70_Domain"/>
</dbReference>
<dbReference type="InterPro" id="IPR014284">
    <property type="entry name" value="RNA_pol_sigma-70_dom"/>
</dbReference>
<dbReference type="InterPro" id="IPR013249">
    <property type="entry name" value="RNA_pol_sigma70_r4_t2"/>
</dbReference>
<reference evidence="8 9" key="1">
    <citation type="submission" date="2012-01" db="EMBL/GenBank/DDBJ databases">
        <title>Improved High-Quality Draft sequence of Saccharomonospora xinjiangensis XJ-54.</title>
        <authorList>
            <consortium name="US DOE Joint Genome Institute"/>
            <person name="Lucas S."/>
            <person name="Han J."/>
            <person name="Lapidus A."/>
            <person name="Cheng J.-F."/>
            <person name="Goodwin L."/>
            <person name="Pitluck S."/>
            <person name="Peters L."/>
            <person name="Mikhailova N."/>
            <person name="Teshima H."/>
            <person name="Detter J.C."/>
            <person name="Han C."/>
            <person name="Tapia R."/>
            <person name="Land M."/>
            <person name="Hauser L."/>
            <person name="Kyrpides N."/>
            <person name="Ivanova N."/>
            <person name="Pagani I."/>
            <person name="Brambilla E.-M."/>
            <person name="Klenk H.-P."/>
            <person name="Woyke T."/>
        </authorList>
    </citation>
    <scope>NUCLEOTIDE SEQUENCE [LARGE SCALE GENOMIC DNA]</scope>
    <source>
        <strain evidence="8 9">XJ-54</strain>
    </source>
</reference>
<keyword evidence="4" id="KW-0731">Sigma factor</keyword>
<proteinExistence type="inferred from homology"/>
<dbReference type="InterPro" id="IPR036388">
    <property type="entry name" value="WH-like_DNA-bd_sf"/>
</dbReference>
<dbReference type="InterPro" id="IPR032710">
    <property type="entry name" value="NTF2-like_dom_sf"/>
</dbReference>
<dbReference type="Gene3D" id="1.10.10.10">
    <property type="entry name" value="Winged helix-like DNA-binding domain superfamily/Winged helix DNA-binding domain"/>
    <property type="match status" value="1"/>
</dbReference>
<evidence type="ECO:0000313" key="9">
    <source>
        <dbReference type="Proteomes" id="UP000004691"/>
    </source>
</evidence>
<evidence type="ECO:0000259" key="7">
    <source>
        <dbReference type="Pfam" id="PF08281"/>
    </source>
</evidence>
<comment type="subunit">
    <text evidence="2">Interacts transiently with the RNA polymerase catalytic core formed by RpoA, RpoB, RpoC and RpoZ (2 alpha, 1 beta, 1 beta' and 1 omega subunit) to form the RNA polymerase holoenzyme that can initiate transcription.</text>
</comment>
<organism evidence="8 9">
    <name type="scientific">Saccharomonospora xinjiangensis XJ-54</name>
    <dbReference type="NCBI Taxonomy" id="882086"/>
    <lineage>
        <taxon>Bacteria</taxon>
        <taxon>Bacillati</taxon>
        <taxon>Actinomycetota</taxon>
        <taxon>Actinomycetes</taxon>
        <taxon>Pseudonocardiales</taxon>
        <taxon>Pseudonocardiaceae</taxon>
        <taxon>Saccharomonospora</taxon>
    </lineage>
</organism>
<dbReference type="Pfam" id="PF08281">
    <property type="entry name" value="Sigma70_r4_2"/>
    <property type="match status" value="1"/>
</dbReference>
<dbReference type="eggNOG" id="COG1595">
    <property type="taxonomic scope" value="Bacteria"/>
</dbReference>
<dbReference type="HOGENOM" id="CLU_047691_22_1_11"/>
<dbReference type="SUPFAM" id="SSF54427">
    <property type="entry name" value="NTF2-like"/>
    <property type="match status" value="1"/>
</dbReference>
<dbReference type="Proteomes" id="UP000004691">
    <property type="component" value="Unassembled WGS sequence"/>
</dbReference>
<dbReference type="GO" id="GO:0003677">
    <property type="term" value="F:DNA binding"/>
    <property type="evidence" value="ECO:0007669"/>
    <property type="project" value="InterPro"/>
</dbReference>
<evidence type="ECO:0000256" key="2">
    <source>
        <dbReference type="ARBA" id="ARBA00011344"/>
    </source>
</evidence>
<dbReference type="RefSeq" id="WP_006240226.1">
    <property type="nucleotide sequence ID" value="NZ_JH636049.1"/>
</dbReference>
<dbReference type="Pfam" id="PF04542">
    <property type="entry name" value="Sigma70_r2"/>
    <property type="match status" value="1"/>
</dbReference>
<keyword evidence="9" id="KW-1185">Reference proteome</keyword>
<gene>
    <name evidence="8" type="ORF">SacxiDRAFT_3817</name>
</gene>
<dbReference type="PANTHER" id="PTHR30173:SF43">
    <property type="entry name" value="ECF RNA POLYMERASE SIGMA FACTOR SIGI-RELATED"/>
    <property type="match status" value="1"/>
</dbReference>
<keyword evidence="5" id="KW-0804">Transcription</keyword>
<dbReference type="PANTHER" id="PTHR30173">
    <property type="entry name" value="SIGMA 19 FACTOR"/>
    <property type="match status" value="1"/>
</dbReference>
<dbReference type="Gene3D" id="3.10.450.50">
    <property type="match status" value="1"/>
</dbReference>
<dbReference type="GO" id="GO:0006352">
    <property type="term" value="P:DNA-templated transcription initiation"/>
    <property type="evidence" value="ECO:0007669"/>
    <property type="project" value="InterPro"/>
</dbReference>
<dbReference type="NCBIfam" id="TIGR02937">
    <property type="entry name" value="sigma70-ECF"/>
    <property type="match status" value="1"/>
</dbReference>
<dbReference type="InterPro" id="IPR013325">
    <property type="entry name" value="RNA_pol_sigma_r2"/>
</dbReference>
<evidence type="ECO:0000256" key="3">
    <source>
        <dbReference type="ARBA" id="ARBA00023015"/>
    </source>
</evidence>
<dbReference type="EMBL" id="JH636049">
    <property type="protein sequence ID" value="EID56009.1"/>
    <property type="molecule type" value="Genomic_DNA"/>
</dbReference>
<dbReference type="InterPro" id="IPR007627">
    <property type="entry name" value="RNA_pol_sigma70_r2"/>
</dbReference>
<evidence type="ECO:0000256" key="1">
    <source>
        <dbReference type="ARBA" id="ARBA00010641"/>
    </source>
</evidence>
<feature type="domain" description="RNA polymerase sigma-70 region 2" evidence="6">
    <location>
        <begin position="12"/>
        <end position="74"/>
    </location>
</feature>
<accession>I0V7A6</accession>
<dbReference type="AlphaFoldDB" id="I0V7A6"/>